<dbReference type="RefSeq" id="WP_242152677.1">
    <property type="nucleotide sequence ID" value="NZ_CP093379.1"/>
</dbReference>
<accession>A0ABY3X385</accession>
<dbReference type="EMBL" id="CP093379">
    <property type="protein sequence ID" value="UNM97344.1"/>
    <property type="molecule type" value="Genomic_DNA"/>
</dbReference>
<name>A0ABY3X385_9GAMM</name>
<reference evidence="1 2" key="1">
    <citation type="submission" date="2022-03" db="EMBL/GenBank/DDBJ databases">
        <title>Ignatzschineria rhizosphaerae HR5S32.</title>
        <authorList>
            <person name="Sun J.Q."/>
            <person name="Feng J.Y."/>
        </authorList>
    </citation>
    <scope>NUCLEOTIDE SEQUENCE [LARGE SCALE GENOMIC DNA]</scope>
    <source>
        <strain evidence="1 2">HR5S32</strain>
    </source>
</reference>
<dbReference type="Proteomes" id="UP000829542">
    <property type="component" value="Chromosome"/>
</dbReference>
<proteinExistence type="predicted"/>
<protein>
    <submittedName>
        <fullName evidence="1">Uncharacterized protein</fullName>
    </submittedName>
</protein>
<evidence type="ECO:0000313" key="1">
    <source>
        <dbReference type="EMBL" id="UNM97344.1"/>
    </source>
</evidence>
<sequence>MVIQHVGFIFAVTVLIFLFVFAIWFYRYRNQFSDTLTLSLGIRRDDKNRRIFSRREKWYLFVASVLYPTLLFGILLPFLSLFLLEVDADVHIREFVGIVIMGVIIYGLTWSLPVGLILFLLILIFRLERTFLTILVFSLLLDIVVIILSGNIVTAGIYGFIISSVALFFVLPKKQGSINAIPY</sequence>
<organism evidence="1 2">
    <name type="scientific">Ignatzschineria rhizosphaerae</name>
    <dbReference type="NCBI Taxonomy" id="2923279"/>
    <lineage>
        <taxon>Bacteria</taxon>
        <taxon>Pseudomonadati</taxon>
        <taxon>Pseudomonadota</taxon>
        <taxon>Gammaproteobacteria</taxon>
        <taxon>Cardiobacteriales</taxon>
        <taxon>Ignatzschineriaceae</taxon>
        <taxon>Ignatzschineria</taxon>
    </lineage>
</organism>
<keyword evidence="2" id="KW-1185">Reference proteome</keyword>
<evidence type="ECO:0000313" key="2">
    <source>
        <dbReference type="Proteomes" id="UP000829542"/>
    </source>
</evidence>
<gene>
    <name evidence="1" type="ORF">MMG00_05725</name>
</gene>